<dbReference type="RefSeq" id="WP_238239773.1">
    <property type="nucleotide sequence ID" value="NZ_BPQQ01000059.1"/>
</dbReference>
<keyword evidence="3" id="KW-1185">Reference proteome</keyword>
<sequence length="202" mass="21609">MLKTRALTANEAAAASRVPLKQVHRIIDAGLLEGAVEVRQGTRVIDGPGLVALKLAYVTADVLKPEARRRAVQSVLNKPEEPVIRDQAVTVEVGVIEAELEQGLAEFDDAKAMVSTDPEVMGGAPCFTGTRIPVHDIVDMMANGDTIAALAQAYPALDERRIGLASIYAAAYPRRGRPRTPPWRAAGPKSSERLRLADVPSA</sequence>
<comment type="caution">
    <text evidence="2">The sequence shown here is derived from an EMBL/GenBank/DDBJ whole genome shotgun (WGS) entry which is preliminary data.</text>
</comment>
<evidence type="ECO:0000313" key="3">
    <source>
        <dbReference type="Proteomes" id="UP001055153"/>
    </source>
</evidence>
<evidence type="ECO:0008006" key="4">
    <source>
        <dbReference type="Google" id="ProtNLM"/>
    </source>
</evidence>
<dbReference type="PANTHER" id="PTHR34849">
    <property type="entry name" value="SSL5025 PROTEIN"/>
    <property type="match status" value="1"/>
</dbReference>
<gene>
    <name evidence="2" type="ORF">GMJLKIPL_4661</name>
</gene>
<feature type="region of interest" description="Disordered" evidence="1">
    <location>
        <begin position="176"/>
        <end position="202"/>
    </location>
</feature>
<protein>
    <recommendedName>
        <fullName evidence="4">DUF433 domain-containing protein</fullName>
    </recommendedName>
</protein>
<evidence type="ECO:0000256" key="1">
    <source>
        <dbReference type="SAM" id="MobiDB-lite"/>
    </source>
</evidence>
<evidence type="ECO:0000313" key="2">
    <source>
        <dbReference type="EMBL" id="GJE02712.1"/>
    </source>
</evidence>
<organism evidence="2 3">
    <name type="scientific">Methylobacterium isbiliense</name>
    <dbReference type="NCBI Taxonomy" id="315478"/>
    <lineage>
        <taxon>Bacteria</taxon>
        <taxon>Pseudomonadati</taxon>
        <taxon>Pseudomonadota</taxon>
        <taxon>Alphaproteobacteria</taxon>
        <taxon>Hyphomicrobiales</taxon>
        <taxon>Methylobacteriaceae</taxon>
        <taxon>Methylobacterium</taxon>
    </lineage>
</organism>
<reference evidence="2" key="2">
    <citation type="submission" date="2021-08" db="EMBL/GenBank/DDBJ databases">
        <authorList>
            <person name="Tani A."/>
            <person name="Ola A."/>
            <person name="Ogura Y."/>
            <person name="Katsura K."/>
            <person name="Hayashi T."/>
        </authorList>
    </citation>
    <scope>NUCLEOTIDE SEQUENCE</scope>
    <source>
        <strain evidence="2">DSM 17168</strain>
    </source>
</reference>
<dbReference type="InterPro" id="IPR036388">
    <property type="entry name" value="WH-like_DNA-bd_sf"/>
</dbReference>
<dbReference type="Proteomes" id="UP001055153">
    <property type="component" value="Unassembled WGS sequence"/>
</dbReference>
<proteinExistence type="predicted"/>
<accession>A0ABQ4SHK6</accession>
<dbReference type="PANTHER" id="PTHR34849:SF3">
    <property type="entry name" value="SSR2962 PROTEIN"/>
    <property type="match status" value="1"/>
</dbReference>
<dbReference type="EMBL" id="BPQQ01000059">
    <property type="protein sequence ID" value="GJE02712.1"/>
    <property type="molecule type" value="Genomic_DNA"/>
</dbReference>
<dbReference type="Gene3D" id="1.10.10.10">
    <property type="entry name" value="Winged helix-like DNA-binding domain superfamily/Winged helix DNA-binding domain"/>
    <property type="match status" value="1"/>
</dbReference>
<name>A0ABQ4SHK6_9HYPH</name>
<dbReference type="SUPFAM" id="SSF46689">
    <property type="entry name" value="Homeodomain-like"/>
    <property type="match status" value="1"/>
</dbReference>
<dbReference type="InterPro" id="IPR009057">
    <property type="entry name" value="Homeodomain-like_sf"/>
</dbReference>
<reference evidence="2" key="1">
    <citation type="journal article" date="2021" name="Front. Microbiol.">
        <title>Comprehensive Comparative Genomics and Phenotyping of Methylobacterium Species.</title>
        <authorList>
            <person name="Alessa O."/>
            <person name="Ogura Y."/>
            <person name="Fujitani Y."/>
            <person name="Takami H."/>
            <person name="Hayashi T."/>
            <person name="Sahin N."/>
            <person name="Tani A."/>
        </authorList>
    </citation>
    <scope>NUCLEOTIDE SEQUENCE</scope>
    <source>
        <strain evidence="2">DSM 17168</strain>
    </source>
</reference>
<dbReference type="InterPro" id="IPR007367">
    <property type="entry name" value="DUF433"/>
</dbReference>
<dbReference type="Pfam" id="PF04255">
    <property type="entry name" value="DUF433"/>
    <property type="match status" value="1"/>
</dbReference>